<dbReference type="Proteomes" id="UP000003294">
    <property type="component" value="Unassembled WGS sequence"/>
</dbReference>
<dbReference type="EMBL" id="ACDY02000013">
    <property type="protein sequence ID" value="EEZ71033.1"/>
    <property type="molecule type" value="Genomic_DNA"/>
</dbReference>
<protein>
    <submittedName>
        <fullName evidence="1">Uncharacterized protein</fullName>
    </submittedName>
</protein>
<name>D0W5C3_NEICI</name>
<proteinExistence type="predicted"/>
<organism evidence="1 2">
    <name type="scientific">Neisseria cinerea ATCC 14685</name>
    <dbReference type="NCBI Taxonomy" id="546262"/>
    <lineage>
        <taxon>Bacteria</taxon>
        <taxon>Pseudomonadati</taxon>
        <taxon>Pseudomonadota</taxon>
        <taxon>Betaproteobacteria</taxon>
        <taxon>Neisseriales</taxon>
        <taxon>Neisseriaceae</taxon>
        <taxon>Neisseria</taxon>
    </lineage>
</organism>
<evidence type="ECO:0000313" key="1">
    <source>
        <dbReference type="EMBL" id="EEZ71033.1"/>
    </source>
</evidence>
<reference evidence="1 2" key="1">
    <citation type="submission" date="2009-10" db="EMBL/GenBank/DDBJ databases">
        <authorList>
            <person name="Weinstock G."/>
            <person name="Sodergren E."/>
            <person name="Clifton S."/>
            <person name="Fulton L."/>
            <person name="Fulton B."/>
            <person name="Courtney L."/>
            <person name="Fronick C."/>
            <person name="Harrison M."/>
            <person name="Strong C."/>
            <person name="Farmer C."/>
            <person name="Delahaunty K."/>
            <person name="Markovic C."/>
            <person name="Hall O."/>
            <person name="Minx P."/>
            <person name="Tomlinson C."/>
            <person name="Mitreva M."/>
            <person name="Nelson J."/>
            <person name="Hou S."/>
            <person name="Wollam A."/>
            <person name="Pepin K.H."/>
            <person name="Johnson M."/>
            <person name="Bhonagiri V."/>
            <person name="Nash W.E."/>
            <person name="Warren W."/>
            <person name="Chinwalla A."/>
            <person name="Mardis E.R."/>
            <person name="Wilson R.K."/>
        </authorList>
    </citation>
    <scope>NUCLEOTIDE SEQUENCE [LARGE SCALE GENOMIC DNA]</scope>
    <source>
        <strain evidence="1 2">ATCC 14685</strain>
    </source>
</reference>
<accession>D0W5C3</accession>
<feature type="non-terminal residue" evidence="1">
    <location>
        <position position="102"/>
    </location>
</feature>
<gene>
    <name evidence="1" type="ORF">NEICINOT_04877</name>
</gene>
<sequence>MPCQPFKIGDGDVCRQRCERNAFFGKASERTVGFIVADAFSGKDLRTDVLSGFGRKCFEDFCQIFLPMAVEFGKDLIEPETDGVRDKVLLEMFILAGGGGGG</sequence>
<dbReference type="AlphaFoldDB" id="D0W5C3"/>
<comment type="caution">
    <text evidence="1">The sequence shown here is derived from an EMBL/GenBank/DDBJ whole genome shotgun (WGS) entry which is preliminary data.</text>
</comment>
<evidence type="ECO:0000313" key="2">
    <source>
        <dbReference type="Proteomes" id="UP000003294"/>
    </source>
</evidence>